<evidence type="ECO:0000313" key="3">
    <source>
        <dbReference type="Proteomes" id="UP000001231"/>
    </source>
</evidence>
<organism evidence="2 3">
    <name type="scientific">Kangiella koreensis (strain DSM 16069 / JCM 12317 / KCTC 12182 / SW-125)</name>
    <dbReference type="NCBI Taxonomy" id="523791"/>
    <lineage>
        <taxon>Bacteria</taxon>
        <taxon>Pseudomonadati</taxon>
        <taxon>Pseudomonadota</taxon>
        <taxon>Gammaproteobacteria</taxon>
        <taxon>Kangiellales</taxon>
        <taxon>Kangiellaceae</taxon>
        <taxon>Kangiella</taxon>
    </lineage>
</organism>
<sequence length="144" mass="16266">MDRGKIISIIILISLGFSVNQNANANEQLMFSADQIQIKQLNYDQQGVLKLSGPNQTSQSYEVYQGQSLIPIYELNLKEDGLYEYELILFTQKGEETVTDPRSGRVNAKRNLGTSEKVYGSFSIVNGRFVEEKSESEDNINSFK</sequence>
<name>C7R8N8_KANKD</name>
<dbReference type="Proteomes" id="UP000001231">
    <property type="component" value="Chromosome"/>
</dbReference>
<gene>
    <name evidence="2" type="ordered locus">Kkor_0481</name>
</gene>
<feature type="chain" id="PRO_5002983635" evidence="1">
    <location>
        <begin position="26"/>
        <end position="144"/>
    </location>
</feature>
<proteinExistence type="predicted"/>
<dbReference type="AlphaFoldDB" id="C7R8N8"/>
<keyword evidence="1" id="KW-0732">Signal</keyword>
<dbReference type="KEGG" id="kko:Kkor_0481"/>
<dbReference type="EMBL" id="CP001707">
    <property type="protein sequence ID" value="ACV25901.1"/>
    <property type="molecule type" value="Genomic_DNA"/>
</dbReference>
<evidence type="ECO:0000313" key="2">
    <source>
        <dbReference type="EMBL" id="ACV25901.1"/>
    </source>
</evidence>
<protein>
    <submittedName>
        <fullName evidence="2">Uncharacterized protein</fullName>
    </submittedName>
</protein>
<feature type="signal peptide" evidence="1">
    <location>
        <begin position="1"/>
        <end position="25"/>
    </location>
</feature>
<dbReference type="HOGENOM" id="CLU_1793907_0_0_6"/>
<accession>C7R8N8</accession>
<reference evidence="2 3" key="1">
    <citation type="journal article" date="2009" name="Stand. Genomic Sci.">
        <title>Complete genome sequence of Kangiella koreensis type strain (SW-125).</title>
        <authorList>
            <person name="Han C."/>
            <person name="Sikorski J."/>
            <person name="Lapidus A."/>
            <person name="Nolan M."/>
            <person name="Glavina Del Rio T."/>
            <person name="Tice H."/>
            <person name="Cheng J.F."/>
            <person name="Lucas S."/>
            <person name="Chen F."/>
            <person name="Copeland A."/>
            <person name="Ivanova N."/>
            <person name="Mavromatis K."/>
            <person name="Ovchinnikova G."/>
            <person name="Pati A."/>
            <person name="Bruce D."/>
            <person name="Goodwin L."/>
            <person name="Pitluck S."/>
            <person name="Chen A."/>
            <person name="Palaniappan K."/>
            <person name="Land M."/>
            <person name="Hauser L."/>
            <person name="Chang Y.J."/>
            <person name="Jeffries C.D."/>
            <person name="Chain P."/>
            <person name="Saunders E."/>
            <person name="Brettin T."/>
            <person name="Goker M."/>
            <person name="Tindall B.J."/>
            <person name="Bristow J."/>
            <person name="Eisen J.A."/>
            <person name="Markowitz V."/>
            <person name="Hugenholtz P."/>
            <person name="Kyrpides N.C."/>
            <person name="Klenk H.P."/>
            <person name="Detter J.C."/>
        </authorList>
    </citation>
    <scope>NUCLEOTIDE SEQUENCE [LARGE SCALE GENOMIC DNA]</scope>
    <source>
        <strain evidence="3">DSM 16069 / KCTC 12182 / SW-125</strain>
    </source>
</reference>
<dbReference type="InParanoid" id="C7R8N8"/>
<evidence type="ECO:0000256" key="1">
    <source>
        <dbReference type="SAM" id="SignalP"/>
    </source>
</evidence>
<dbReference type="RefSeq" id="WP_012800415.1">
    <property type="nucleotide sequence ID" value="NC_013166.1"/>
</dbReference>
<keyword evidence="3" id="KW-1185">Reference proteome</keyword>